<keyword evidence="1 4" id="KW-0663">Pyridoxal phosphate</keyword>
<dbReference type="Proteomes" id="UP000246132">
    <property type="component" value="Unassembled WGS sequence"/>
</dbReference>
<keyword evidence="6" id="KW-0032">Aminotransferase</keyword>
<dbReference type="PIRSF" id="PIRSF000390">
    <property type="entry name" value="PLP_StrS"/>
    <property type="match status" value="1"/>
</dbReference>
<dbReference type="Gene3D" id="3.90.1150.10">
    <property type="entry name" value="Aspartate Aminotransferase, domain 1"/>
    <property type="match status" value="1"/>
</dbReference>
<dbReference type="InterPro" id="IPR000653">
    <property type="entry name" value="DegT/StrS_aminotransferase"/>
</dbReference>
<dbReference type="GO" id="GO:0008483">
    <property type="term" value="F:transaminase activity"/>
    <property type="evidence" value="ECO:0007669"/>
    <property type="project" value="UniProtKB-KW"/>
</dbReference>
<keyword evidence="7" id="KW-1185">Reference proteome</keyword>
<dbReference type="InterPro" id="IPR015421">
    <property type="entry name" value="PyrdxlP-dep_Trfase_major"/>
</dbReference>
<evidence type="ECO:0000313" key="6">
    <source>
        <dbReference type="EMBL" id="RKF06511.1"/>
    </source>
</evidence>
<dbReference type="RefSeq" id="WP_109769095.1">
    <property type="nucleotide sequence ID" value="NZ_QFWV02000007.1"/>
</dbReference>
<dbReference type="PANTHER" id="PTHR30244:SF36">
    <property type="entry name" value="3-OXO-GLUCOSE-6-PHOSPHATE:GLUTAMATE AMINOTRANSFERASE"/>
    <property type="match status" value="1"/>
</dbReference>
<evidence type="ECO:0000313" key="7">
    <source>
        <dbReference type="Proteomes" id="UP000246132"/>
    </source>
</evidence>
<protein>
    <submittedName>
        <fullName evidence="6">DegT/DnrJ/EryC1/StrS family aminotransferase</fullName>
    </submittedName>
</protein>
<dbReference type="Gene3D" id="3.40.640.10">
    <property type="entry name" value="Type I PLP-dependent aspartate aminotransferase-like (Major domain)"/>
    <property type="match status" value="1"/>
</dbReference>
<sequence length="383" mass="42161">MSSQSSGTSITAAANRRVPFFDYPGLFAEHETEFMETIHDVLGRGAYIMQKDLTHFEEALARFIGVKHVLGVADGTIALTLALKLAGVGPGDEVILPSHTFIATAAAVNHCGATPVLCDCGPDHMIDVASAESLVTPRTKAIMPVQLNGRTCDMDAVAAFAEKHGLEIVEDSCQALGATYRGRVAGTFGVAGSFSFFPAKVLGCFGDGGAIIVDDDEKAEILRQYRDHGRDPVSGKVTRFGYNCRLDNVQAAVMLVKFQYYKRDLERRRDIARIYQDRLGAIDALLLPPAPDSDNLRYDIFQNYEIEAENRDALREHLAARGIGTIMQWGGHMIHQFEQLGLRSNAPYAEQMSARYMLLPMHHLLKDDDVHHICDSVIAFYRG</sequence>
<feature type="modified residue" description="N6-(pyridoxal phosphate)lysine" evidence="4">
    <location>
        <position position="200"/>
    </location>
</feature>
<organism evidence="6 7">
    <name type="scientific">Oceaniradius stylonematis</name>
    <dbReference type="NCBI Taxonomy" id="2184161"/>
    <lineage>
        <taxon>Bacteria</taxon>
        <taxon>Pseudomonadati</taxon>
        <taxon>Pseudomonadota</taxon>
        <taxon>Alphaproteobacteria</taxon>
        <taxon>Hyphomicrobiales</taxon>
        <taxon>Ahrensiaceae</taxon>
        <taxon>Oceaniradius</taxon>
    </lineage>
</organism>
<dbReference type="SUPFAM" id="SSF53383">
    <property type="entry name" value="PLP-dependent transferases"/>
    <property type="match status" value="1"/>
</dbReference>
<evidence type="ECO:0000256" key="2">
    <source>
        <dbReference type="ARBA" id="ARBA00037999"/>
    </source>
</evidence>
<evidence type="ECO:0000256" key="1">
    <source>
        <dbReference type="ARBA" id="ARBA00022898"/>
    </source>
</evidence>
<evidence type="ECO:0000256" key="4">
    <source>
        <dbReference type="PIRSR" id="PIRSR000390-2"/>
    </source>
</evidence>
<proteinExistence type="inferred from homology"/>
<comment type="similarity">
    <text evidence="2 5">Belongs to the DegT/DnrJ/EryC1 family.</text>
</comment>
<feature type="active site" description="Proton acceptor" evidence="3">
    <location>
        <position position="200"/>
    </location>
</feature>
<dbReference type="PANTHER" id="PTHR30244">
    <property type="entry name" value="TRANSAMINASE"/>
    <property type="match status" value="1"/>
</dbReference>
<evidence type="ECO:0000256" key="3">
    <source>
        <dbReference type="PIRSR" id="PIRSR000390-1"/>
    </source>
</evidence>
<name>A0A3A8ALB0_9HYPH</name>
<gene>
    <name evidence="6" type="ORF">DEM25_013075</name>
</gene>
<reference evidence="6 7" key="1">
    <citation type="journal article" date="2018" name="Int. J. Syst. Bacteriol.">
        <title>Oceaniradius stylonemae gen. nov., sp. nov., isolated from a red alga, Stylonema cornu-cervi.</title>
        <authorList>
            <person name="Jeong S."/>
        </authorList>
    </citation>
    <scope>NUCLEOTIDE SEQUENCE [LARGE SCALE GENOMIC DNA]</scope>
    <source>
        <strain evidence="6 7">StC1</strain>
    </source>
</reference>
<dbReference type="EMBL" id="QFWV02000007">
    <property type="protein sequence ID" value="RKF06511.1"/>
    <property type="molecule type" value="Genomic_DNA"/>
</dbReference>
<dbReference type="InterPro" id="IPR015422">
    <property type="entry name" value="PyrdxlP-dep_Trfase_small"/>
</dbReference>
<dbReference type="GO" id="GO:0030170">
    <property type="term" value="F:pyridoxal phosphate binding"/>
    <property type="evidence" value="ECO:0007669"/>
    <property type="project" value="TreeGrafter"/>
</dbReference>
<dbReference type="GO" id="GO:0000271">
    <property type="term" value="P:polysaccharide biosynthetic process"/>
    <property type="evidence" value="ECO:0007669"/>
    <property type="project" value="TreeGrafter"/>
</dbReference>
<dbReference type="InterPro" id="IPR015424">
    <property type="entry name" value="PyrdxlP-dep_Trfase"/>
</dbReference>
<dbReference type="CDD" id="cd00616">
    <property type="entry name" value="AHBA_syn"/>
    <property type="match status" value="1"/>
</dbReference>
<comment type="caution">
    <text evidence="6">The sequence shown here is derived from an EMBL/GenBank/DDBJ whole genome shotgun (WGS) entry which is preliminary data.</text>
</comment>
<dbReference type="Pfam" id="PF01041">
    <property type="entry name" value="DegT_DnrJ_EryC1"/>
    <property type="match status" value="1"/>
</dbReference>
<evidence type="ECO:0000256" key="5">
    <source>
        <dbReference type="RuleBase" id="RU004508"/>
    </source>
</evidence>
<dbReference type="OrthoDB" id="9768668at2"/>
<accession>A0A3A8ALB0</accession>
<dbReference type="AlphaFoldDB" id="A0A3A8ALB0"/>
<keyword evidence="6" id="KW-0808">Transferase</keyword>